<protein>
    <submittedName>
        <fullName evidence="1">Uncharacterized protein</fullName>
    </submittedName>
</protein>
<comment type="caution">
    <text evidence="1">The sequence shown here is derived from an EMBL/GenBank/DDBJ whole genome shotgun (WGS) entry which is preliminary data.</text>
</comment>
<organism evidence="1 2">
    <name type="scientific">Cirrhinus mrigala</name>
    <name type="common">Mrigala</name>
    <dbReference type="NCBI Taxonomy" id="683832"/>
    <lineage>
        <taxon>Eukaryota</taxon>
        <taxon>Metazoa</taxon>
        <taxon>Chordata</taxon>
        <taxon>Craniata</taxon>
        <taxon>Vertebrata</taxon>
        <taxon>Euteleostomi</taxon>
        <taxon>Actinopterygii</taxon>
        <taxon>Neopterygii</taxon>
        <taxon>Teleostei</taxon>
        <taxon>Ostariophysi</taxon>
        <taxon>Cypriniformes</taxon>
        <taxon>Cyprinidae</taxon>
        <taxon>Labeoninae</taxon>
        <taxon>Labeonini</taxon>
        <taxon>Cirrhinus</taxon>
    </lineage>
</organism>
<accession>A0ABD0PRE2</accession>
<dbReference type="Gene3D" id="2.60.120.920">
    <property type="match status" value="1"/>
</dbReference>
<dbReference type="AlphaFoldDB" id="A0ABD0PRE2"/>
<evidence type="ECO:0000313" key="2">
    <source>
        <dbReference type="Proteomes" id="UP001529510"/>
    </source>
</evidence>
<dbReference type="EMBL" id="JAMKFB020000015">
    <property type="protein sequence ID" value="KAL0175246.1"/>
    <property type="molecule type" value="Genomic_DNA"/>
</dbReference>
<dbReference type="Proteomes" id="UP001529510">
    <property type="component" value="Unassembled WGS sequence"/>
</dbReference>
<evidence type="ECO:0000313" key="1">
    <source>
        <dbReference type="EMBL" id="KAL0175246.1"/>
    </source>
</evidence>
<proteinExistence type="predicted"/>
<feature type="non-terminal residue" evidence="1">
    <location>
        <position position="1"/>
    </location>
</feature>
<dbReference type="InterPro" id="IPR013320">
    <property type="entry name" value="ConA-like_dom_sf"/>
</dbReference>
<dbReference type="SUPFAM" id="SSF49899">
    <property type="entry name" value="Concanavalin A-like lectins/glucanases"/>
    <property type="match status" value="1"/>
</dbReference>
<dbReference type="InterPro" id="IPR043136">
    <property type="entry name" value="B30.2/SPRY_sf"/>
</dbReference>
<sequence length="154" mass="16768">VISSRDGRGWWLERRGSAFHAVFDGRSELLPSIPPQLKTVGVFLNVGGASITFHNPVTQEFLAAVPSHFSIPLRPALQLGQGRLKLRPGLPPPNHVFLSHSSAYRGPGGPERWRRDVAFRSVRAVIQKFEELATTSDSDSGLVSSVGSLSETKT</sequence>
<name>A0ABD0PRE2_CIRMR</name>
<keyword evidence="2" id="KW-1185">Reference proteome</keyword>
<gene>
    <name evidence="1" type="ORF">M9458_031214</name>
</gene>
<reference evidence="1 2" key="1">
    <citation type="submission" date="2024-05" db="EMBL/GenBank/DDBJ databases">
        <title>Genome sequencing and assembly of Indian major carp, Cirrhinus mrigala (Hamilton, 1822).</title>
        <authorList>
            <person name="Mohindra V."/>
            <person name="Chowdhury L.M."/>
            <person name="Lal K."/>
            <person name="Jena J.K."/>
        </authorList>
    </citation>
    <scope>NUCLEOTIDE SEQUENCE [LARGE SCALE GENOMIC DNA]</scope>
    <source>
        <strain evidence="1">CM1030</strain>
        <tissue evidence="1">Blood</tissue>
    </source>
</reference>